<feature type="transmembrane region" description="Helical" evidence="1">
    <location>
        <begin position="283"/>
        <end position="304"/>
    </location>
</feature>
<evidence type="ECO:0000313" key="3">
    <source>
        <dbReference type="Proteomes" id="UP000253153"/>
    </source>
</evidence>
<gene>
    <name evidence="2" type="ORF">FIESC28_01651</name>
</gene>
<sequence>MRSPLPPPRESRLRRALYALPFLAITALMTRAFGMAESIGPVIEERVQTSVFRAQEGNVALIKNFYGVPGLDDIFNVVTAAFANLQFFFDKKAYWQSLVFLTDFAGMYAVIMVESFRPGNTFLVAKYPVFFLLLSQIIAIGCTAPIFFFLAYVFAPAQKLPALIPGRPGAGRYRALFPVLGLSYYIPHLRCYFSASLEGRNWWNWIWQLYPVWGSGLMFVLSRAFGHEFKLLKADRIKFKIDMGVCSIISMLTWWYTLASMKDSIFEVFVPQYLVTFPQDPDVGLRTVIQFDYICCFAAGYLWLAYHFRDLEKLGICRVPWFKTVGVCMVLGLVVGLGTLFPILWLLGEELLIEAEKETKELED</sequence>
<keyword evidence="1" id="KW-1133">Transmembrane helix</keyword>
<protein>
    <submittedName>
        <fullName evidence="2">Uncharacterized protein</fullName>
    </submittedName>
</protein>
<name>A0A366S9T5_9HYPO</name>
<dbReference type="OrthoDB" id="89349at2759"/>
<feature type="transmembrane region" description="Helical" evidence="1">
    <location>
        <begin position="325"/>
        <end position="347"/>
    </location>
</feature>
<keyword evidence="1" id="KW-0812">Transmembrane</keyword>
<feature type="transmembrane region" description="Helical" evidence="1">
    <location>
        <begin position="94"/>
        <end position="116"/>
    </location>
</feature>
<dbReference type="RefSeq" id="XP_031020279.1">
    <property type="nucleotide sequence ID" value="XM_031155801.1"/>
</dbReference>
<comment type="caution">
    <text evidence="2">The sequence shown here is derived from an EMBL/GenBank/DDBJ whole genome shotgun (WGS) entry which is preliminary data.</text>
</comment>
<feature type="transmembrane region" description="Helical" evidence="1">
    <location>
        <begin position="205"/>
        <end position="225"/>
    </location>
</feature>
<feature type="transmembrane region" description="Helical" evidence="1">
    <location>
        <begin position="237"/>
        <end position="256"/>
    </location>
</feature>
<accession>A0A366S9T5</accession>
<evidence type="ECO:0000256" key="1">
    <source>
        <dbReference type="SAM" id="Phobius"/>
    </source>
</evidence>
<keyword evidence="1" id="KW-0472">Membrane</keyword>
<keyword evidence="3" id="KW-1185">Reference proteome</keyword>
<dbReference type="AlphaFoldDB" id="A0A366S9T5"/>
<dbReference type="Proteomes" id="UP000253153">
    <property type="component" value="Unassembled WGS sequence"/>
</dbReference>
<dbReference type="EMBL" id="QKXC01000037">
    <property type="protein sequence ID" value="RBR25688.1"/>
    <property type="molecule type" value="Genomic_DNA"/>
</dbReference>
<organism evidence="2 3">
    <name type="scientific">Fusarium coffeatum</name>
    <dbReference type="NCBI Taxonomy" id="231269"/>
    <lineage>
        <taxon>Eukaryota</taxon>
        <taxon>Fungi</taxon>
        <taxon>Dikarya</taxon>
        <taxon>Ascomycota</taxon>
        <taxon>Pezizomycotina</taxon>
        <taxon>Sordariomycetes</taxon>
        <taxon>Hypocreomycetidae</taxon>
        <taxon>Hypocreales</taxon>
        <taxon>Nectriaceae</taxon>
        <taxon>Fusarium</taxon>
        <taxon>Fusarium incarnatum-equiseti species complex</taxon>
    </lineage>
</organism>
<evidence type="ECO:0000313" key="2">
    <source>
        <dbReference type="EMBL" id="RBR25688.1"/>
    </source>
</evidence>
<proteinExistence type="predicted"/>
<dbReference type="GeneID" id="41991097"/>
<reference evidence="2 3" key="1">
    <citation type="submission" date="2018-06" db="EMBL/GenBank/DDBJ databases">
        <title>Fusarium incarnatum-equiseti species complex species 28.</title>
        <authorList>
            <person name="Gardiner D.M."/>
        </authorList>
    </citation>
    <scope>NUCLEOTIDE SEQUENCE [LARGE SCALE GENOMIC DNA]</scope>
    <source>
        <strain evidence="2 3">FIESC_28</strain>
    </source>
</reference>
<feature type="transmembrane region" description="Helical" evidence="1">
    <location>
        <begin position="128"/>
        <end position="155"/>
    </location>
</feature>